<evidence type="ECO:0000313" key="4">
    <source>
        <dbReference type="Proteomes" id="UP001612741"/>
    </source>
</evidence>
<keyword evidence="3" id="KW-0012">Acyltransferase</keyword>
<evidence type="ECO:0000313" key="3">
    <source>
        <dbReference type="EMBL" id="MFI6502710.1"/>
    </source>
</evidence>
<evidence type="ECO:0000259" key="2">
    <source>
        <dbReference type="Pfam" id="PF18164"/>
    </source>
</evidence>
<name>A0ABW7Z3F5_9ACTN</name>
<feature type="domain" description="GNAT-like C-terminal" evidence="2">
    <location>
        <begin position="156"/>
        <end position="310"/>
    </location>
</feature>
<comment type="caution">
    <text evidence="3">The sequence shown here is derived from an EMBL/GenBank/DDBJ whole genome shotgun (WGS) entry which is preliminary data.</text>
</comment>
<evidence type="ECO:0000259" key="1">
    <source>
        <dbReference type="Pfam" id="PF18082"/>
    </source>
</evidence>
<protein>
    <submittedName>
        <fullName evidence="3">Acyltransferase domain-containing protein</fullName>
    </submittedName>
</protein>
<dbReference type="InterPro" id="IPR041644">
    <property type="entry name" value="GNAT_C"/>
</dbReference>
<dbReference type="Gene3D" id="3.40.630.120">
    <property type="match status" value="1"/>
</dbReference>
<dbReference type="EMBL" id="JBITGY010000010">
    <property type="protein sequence ID" value="MFI6502710.1"/>
    <property type="molecule type" value="Genomic_DNA"/>
</dbReference>
<keyword evidence="4" id="KW-1185">Reference proteome</keyword>
<feature type="domain" description="N-acyltransferase N-terminal" evidence="1">
    <location>
        <begin position="35"/>
        <end position="154"/>
    </location>
</feature>
<keyword evidence="3" id="KW-0808">Transferase</keyword>
<dbReference type="RefSeq" id="WP_397088178.1">
    <property type="nucleotide sequence ID" value="NZ_JBITGY010000010.1"/>
</dbReference>
<dbReference type="InterPro" id="IPR041273">
    <property type="entry name" value="NAT_N"/>
</dbReference>
<dbReference type="GO" id="GO:0016746">
    <property type="term" value="F:acyltransferase activity"/>
    <property type="evidence" value="ECO:0007669"/>
    <property type="project" value="UniProtKB-KW"/>
</dbReference>
<organism evidence="3 4">
    <name type="scientific">Nonomuraea typhae</name>
    <dbReference type="NCBI Taxonomy" id="2603600"/>
    <lineage>
        <taxon>Bacteria</taxon>
        <taxon>Bacillati</taxon>
        <taxon>Actinomycetota</taxon>
        <taxon>Actinomycetes</taxon>
        <taxon>Streptosporangiales</taxon>
        <taxon>Streptosporangiaceae</taxon>
        <taxon>Nonomuraea</taxon>
    </lineage>
</organism>
<proteinExistence type="predicted"/>
<dbReference type="Proteomes" id="UP001612741">
    <property type="component" value="Unassembled WGS sequence"/>
</dbReference>
<dbReference type="Pfam" id="PF18164">
    <property type="entry name" value="GNAT_C"/>
    <property type="match status" value="1"/>
</dbReference>
<gene>
    <name evidence="3" type="ORF">ACIBG2_35400</name>
</gene>
<dbReference type="Pfam" id="PF18082">
    <property type="entry name" value="NAT_N"/>
    <property type="match status" value="1"/>
</dbReference>
<accession>A0ABW7Z3F5</accession>
<sequence length="312" mass="34895">MDVKNLLREHPAWLAHLESLGGVEARFPADPMTELMRLTVPHEDVAGVLATVPEPGTGHRWLLERCVHSLVSTMGGVERPPAFPYVPELGPYFFVHAFMAALPYTRDYHREHGVPEEVSRATFADLGRNMAVHRKRHGTAGLHAPFWFMLHTRGLLYQLGRLQFERARLGETTLRGAVRDGAPVGPEGLAAAVHIPDFHGPVTPAACTDSFERARVFFPKHFPEEDLRVATCHSWMLDDQLGRYLPAASNILAFQRRFRLLHRFDDSGMMEFVFGAEAKADPLPRRTSLERAIGDHLAAGGAWYGRAGWLAL</sequence>
<reference evidence="3 4" key="1">
    <citation type="submission" date="2024-10" db="EMBL/GenBank/DDBJ databases">
        <title>The Natural Products Discovery Center: Release of the First 8490 Sequenced Strains for Exploring Actinobacteria Biosynthetic Diversity.</title>
        <authorList>
            <person name="Kalkreuter E."/>
            <person name="Kautsar S.A."/>
            <person name="Yang D."/>
            <person name="Bader C.D."/>
            <person name="Teijaro C.N."/>
            <person name="Fluegel L."/>
            <person name="Davis C.M."/>
            <person name="Simpson J.R."/>
            <person name="Lauterbach L."/>
            <person name="Steele A.D."/>
            <person name="Gui C."/>
            <person name="Meng S."/>
            <person name="Li G."/>
            <person name="Viehrig K."/>
            <person name="Ye F."/>
            <person name="Su P."/>
            <person name="Kiefer A.F."/>
            <person name="Nichols A."/>
            <person name="Cepeda A.J."/>
            <person name="Yan W."/>
            <person name="Fan B."/>
            <person name="Jiang Y."/>
            <person name="Adhikari A."/>
            <person name="Zheng C.-J."/>
            <person name="Schuster L."/>
            <person name="Cowan T.M."/>
            <person name="Smanski M.J."/>
            <person name="Chevrette M.G."/>
            <person name="De Carvalho L.P.S."/>
            <person name="Shen B."/>
        </authorList>
    </citation>
    <scope>NUCLEOTIDE SEQUENCE [LARGE SCALE GENOMIC DNA]</scope>
    <source>
        <strain evidence="3 4">NPDC050545</strain>
    </source>
</reference>